<name>A0A803M4X0_CHEQI</name>
<proteinExistence type="predicted"/>
<keyword evidence="2" id="KW-1185">Reference proteome</keyword>
<dbReference type="Gramene" id="AUR62023493-RA">
    <property type="protein sequence ID" value="AUR62023493-RA:cds"/>
    <property type="gene ID" value="AUR62023493"/>
</dbReference>
<dbReference type="Proteomes" id="UP000596660">
    <property type="component" value="Unplaced"/>
</dbReference>
<dbReference type="EnsemblPlants" id="AUR62023493-RA">
    <property type="protein sequence ID" value="AUR62023493-RA:cds"/>
    <property type="gene ID" value="AUR62023493"/>
</dbReference>
<evidence type="ECO:0000313" key="2">
    <source>
        <dbReference type="Proteomes" id="UP000596660"/>
    </source>
</evidence>
<dbReference type="AlphaFoldDB" id="A0A803M4X0"/>
<protein>
    <submittedName>
        <fullName evidence="1">Uncharacterized protein</fullName>
    </submittedName>
</protein>
<reference evidence="1" key="2">
    <citation type="submission" date="2021-03" db="UniProtKB">
        <authorList>
            <consortium name="EnsemblPlants"/>
        </authorList>
    </citation>
    <scope>IDENTIFICATION</scope>
</reference>
<evidence type="ECO:0000313" key="1">
    <source>
        <dbReference type="EnsemblPlants" id="AUR62023493-RA:cds"/>
    </source>
</evidence>
<reference evidence="1" key="1">
    <citation type="journal article" date="2017" name="Nature">
        <title>The genome of Chenopodium quinoa.</title>
        <authorList>
            <person name="Jarvis D.E."/>
            <person name="Ho Y.S."/>
            <person name="Lightfoot D.J."/>
            <person name="Schmoeckel S.M."/>
            <person name="Li B."/>
            <person name="Borm T.J.A."/>
            <person name="Ohyanagi H."/>
            <person name="Mineta K."/>
            <person name="Michell C.T."/>
            <person name="Saber N."/>
            <person name="Kharbatia N.M."/>
            <person name="Rupper R.R."/>
            <person name="Sharp A.R."/>
            <person name="Dally N."/>
            <person name="Boughton B.A."/>
            <person name="Woo Y.H."/>
            <person name="Gao G."/>
            <person name="Schijlen E.G.W.M."/>
            <person name="Guo X."/>
            <person name="Momin A.A."/>
            <person name="Negrao S."/>
            <person name="Al-Babili S."/>
            <person name="Gehring C."/>
            <person name="Roessner U."/>
            <person name="Jung C."/>
            <person name="Murphy K."/>
            <person name="Arold S.T."/>
            <person name="Gojobori T."/>
            <person name="van der Linden C.G."/>
            <person name="van Loo E.N."/>
            <person name="Jellen E.N."/>
            <person name="Maughan P.J."/>
            <person name="Tester M."/>
        </authorList>
    </citation>
    <scope>NUCLEOTIDE SEQUENCE [LARGE SCALE GENOMIC DNA]</scope>
    <source>
        <strain evidence="1">cv. PI 614886</strain>
    </source>
</reference>
<accession>A0A803M4X0</accession>
<organism evidence="1 2">
    <name type="scientific">Chenopodium quinoa</name>
    <name type="common">Quinoa</name>
    <dbReference type="NCBI Taxonomy" id="63459"/>
    <lineage>
        <taxon>Eukaryota</taxon>
        <taxon>Viridiplantae</taxon>
        <taxon>Streptophyta</taxon>
        <taxon>Embryophyta</taxon>
        <taxon>Tracheophyta</taxon>
        <taxon>Spermatophyta</taxon>
        <taxon>Magnoliopsida</taxon>
        <taxon>eudicotyledons</taxon>
        <taxon>Gunneridae</taxon>
        <taxon>Pentapetalae</taxon>
        <taxon>Caryophyllales</taxon>
        <taxon>Chenopodiaceae</taxon>
        <taxon>Chenopodioideae</taxon>
        <taxon>Atripliceae</taxon>
        <taxon>Chenopodium</taxon>
    </lineage>
</organism>
<sequence>MAEVTEKIYYDQEEQNQQVEEENENACSVRPDSSFLIELNLVMIIASLSLSEQEVSEYEDMNEISVKEQQDVKALVSKLRARKRGFDELKIADRQASRSKLQTKVLDSRKWKPGLHMTRIDSIRTAHVPSILFA</sequence>